<dbReference type="PANTHER" id="PTHR33877">
    <property type="entry name" value="SLL1193 PROTEIN"/>
    <property type="match status" value="1"/>
</dbReference>
<dbReference type="STRING" id="351607.Acel_1603"/>
<dbReference type="Proteomes" id="UP000008221">
    <property type="component" value="Chromosome"/>
</dbReference>
<sequence length="186" mass="20184">MGLSSHALVLNATYEPIGVVSGRRALLLVLAAKAVALEPGEQVWHSASVAVPVPAVVRLTRFVKVPYRATVPLTRRGVFLRDGGRCVYCDAPATSLDHVVPRSRGGAHVWENVVSCCRRCNHIKGDRTVAELGWRLRRPPRAPSGIAWRILGTGRSDPRWIPYLDGLGIDSSVFGRFLGVEQSASA</sequence>
<keyword evidence="2" id="KW-0540">Nuclease</keyword>
<dbReference type="Pfam" id="PF14279">
    <property type="entry name" value="HNH_5"/>
    <property type="match status" value="1"/>
</dbReference>
<dbReference type="FunFam" id="1.10.30.50:FF:000001">
    <property type="entry name" value="HNH endonuclease"/>
    <property type="match status" value="1"/>
</dbReference>
<dbReference type="EMBL" id="CP000481">
    <property type="protein sequence ID" value="ABK53375.1"/>
    <property type="molecule type" value="Genomic_DNA"/>
</dbReference>
<keyword evidence="2" id="KW-0378">Hydrolase</keyword>
<dbReference type="CDD" id="cd00085">
    <property type="entry name" value="HNHc"/>
    <property type="match status" value="1"/>
</dbReference>
<name>A0LVB5_ACIC1</name>
<evidence type="ECO:0000313" key="2">
    <source>
        <dbReference type="EMBL" id="ABK53375.1"/>
    </source>
</evidence>
<feature type="domain" description="HNH nuclease" evidence="1">
    <location>
        <begin position="73"/>
        <end position="122"/>
    </location>
</feature>
<gene>
    <name evidence="2" type="ordered locus">Acel_1603</name>
</gene>
<dbReference type="eggNOG" id="COG1403">
    <property type="taxonomic scope" value="Bacteria"/>
</dbReference>
<dbReference type="InterPro" id="IPR052892">
    <property type="entry name" value="NA-targeting_endonuclease"/>
</dbReference>
<protein>
    <submittedName>
        <fullName evidence="2">HNH endonuclease</fullName>
    </submittedName>
</protein>
<accession>A0LVB5</accession>
<dbReference type="InterPro" id="IPR003615">
    <property type="entry name" value="HNH_nuc"/>
</dbReference>
<dbReference type="Gene3D" id="1.10.30.50">
    <property type="match status" value="1"/>
</dbReference>
<dbReference type="KEGG" id="ace:Acel_1603"/>
<evidence type="ECO:0000313" key="3">
    <source>
        <dbReference type="Proteomes" id="UP000008221"/>
    </source>
</evidence>
<dbReference type="HOGENOM" id="CLU_099824_2_0_11"/>
<dbReference type="PANTHER" id="PTHR33877:SF2">
    <property type="entry name" value="OS07G0170200 PROTEIN"/>
    <property type="match status" value="1"/>
</dbReference>
<dbReference type="AlphaFoldDB" id="A0LVB5"/>
<proteinExistence type="predicted"/>
<keyword evidence="2" id="KW-0255">Endonuclease</keyword>
<dbReference type="SMART" id="SM00507">
    <property type="entry name" value="HNHc"/>
    <property type="match status" value="1"/>
</dbReference>
<dbReference type="InParanoid" id="A0LVB5"/>
<dbReference type="FunCoup" id="A0LVB5">
    <property type="interactions" value="16"/>
</dbReference>
<dbReference type="RefSeq" id="WP_011720438.1">
    <property type="nucleotide sequence ID" value="NC_008578.1"/>
</dbReference>
<keyword evidence="3" id="KW-1185">Reference proteome</keyword>
<reference evidence="2 3" key="1">
    <citation type="journal article" date="2009" name="Genome Res.">
        <title>Complete genome of the cellulolytic thermophile Acidothermus cellulolyticus 11B provides insights into its ecophysiological and evolutionary adaptations.</title>
        <authorList>
            <person name="Barabote R.D."/>
            <person name="Xie G."/>
            <person name="Leu D.H."/>
            <person name="Normand P."/>
            <person name="Necsulea A."/>
            <person name="Daubin V."/>
            <person name="Medigue C."/>
            <person name="Adney W.S."/>
            <person name="Xu X.C."/>
            <person name="Lapidus A."/>
            <person name="Parales R.E."/>
            <person name="Detter C."/>
            <person name="Pujic P."/>
            <person name="Bruce D."/>
            <person name="Lavire C."/>
            <person name="Challacombe J.F."/>
            <person name="Brettin T.S."/>
            <person name="Berry A.M."/>
        </authorList>
    </citation>
    <scope>NUCLEOTIDE SEQUENCE [LARGE SCALE GENOMIC DNA]</scope>
    <source>
        <strain evidence="3">ATCC 43068 / DSM 8971 / 11B</strain>
    </source>
</reference>
<dbReference type="InterPro" id="IPR029471">
    <property type="entry name" value="HNH_5"/>
</dbReference>
<dbReference type="GO" id="GO:0004519">
    <property type="term" value="F:endonuclease activity"/>
    <property type="evidence" value="ECO:0007669"/>
    <property type="project" value="UniProtKB-KW"/>
</dbReference>
<evidence type="ECO:0000259" key="1">
    <source>
        <dbReference type="SMART" id="SM00507"/>
    </source>
</evidence>
<organism evidence="2 3">
    <name type="scientific">Acidothermus cellulolyticus (strain ATCC 43068 / DSM 8971 / 11B)</name>
    <dbReference type="NCBI Taxonomy" id="351607"/>
    <lineage>
        <taxon>Bacteria</taxon>
        <taxon>Bacillati</taxon>
        <taxon>Actinomycetota</taxon>
        <taxon>Actinomycetes</taxon>
        <taxon>Acidothermales</taxon>
        <taxon>Acidothermaceae</taxon>
        <taxon>Acidothermus</taxon>
    </lineage>
</organism>